<evidence type="ECO:0000256" key="6">
    <source>
        <dbReference type="ARBA" id="ARBA00022723"/>
    </source>
</evidence>
<keyword evidence="4" id="KW-0349">Heme</keyword>
<dbReference type="GO" id="GO:0016020">
    <property type="term" value="C:membrane"/>
    <property type="evidence" value="ECO:0007669"/>
    <property type="project" value="UniProtKB-SubCell"/>
</dbReference>
<evidence type="ECO:0000313" key="14">
    <source>
        <dbReference type="Proteomes" id="UP000289340"/>
    </source>
</evidence>
<keyword evidence="8 11" id="KW-1133">Transmembrane helix</keyword>
<dbReference type="PANTHER" id="PTHR15422">
    <property type="entry name" value="OS05G0565100 PROTEIN"/>
    <property type="match status" value="1"/>
</dbReference>
<dbReference type="SMART" id="SM00665">
    <property type="entry name" value="B561"/>
    <property type="match status" value="1"/>
</dbReference>
<dbReference type="EMBL" id="QZWG01000008">
    <property type="protein sequence ID" value="RZB99641.1"/>
    <property type="molecule type" value="Genomic_DNA"/>
</dbReference>
<keyword evidence="14" id="KW-1185">Reference proteome</keyword>
<name>A0A445JMH7_GLYSO</name>
<evidence type="ECO:0000313" key="13">
    <source>
        <dbReference type="EMBL" id="RZB99641.1"/>
    </source>
</evidence>
<dbReference type="CDD" id="cd08760">
    <property type="entry name" value="Cyt_b561_FRRS1_like"/>
    <property type="match status" value="1"/>
</dbReference>
<dbReference type="PROSITE" id="PS50939">
    <property type="entry name" value="CYTOCHROME_B561"/>
    <property type="match status" value="1"/>
</dbReference>
<dbReference type="AlphaFoldDB" id="A0A445JMH7"/>
<keyword evidence="7" id="KW-0249">Electron transport</keyword>
<evidence type="ECO:0000259" key="12">
    <source>
        <dbReference type="PROSITE" id="PS50939"/>
    </source>
</evidence>
<dbReference type="SMR" id="A0A445JMH7"/>
<dbReference type="Pfam" id="PF03188">
    <property type="entry name" value="Cytochrom_B561"/>
    <property type="match status" value="1"/>
</dbReference>
<protein>
    <submittedName>
        <fullName evidence="13">Cytochrome b561 domain-containing protein</fullName>
    </submittedName>
</protein>
<keyword evidence="9" id="KW-0408">Iron</keyword>
<feature type="transmembrane region" description="Helical" evidence="11">
    <location>
        <begin position="61"/>
        <end position="80"/>
    </location>
</feature>
<gene>
    <name evidence="13" type="ORF">D0Y65_022175</name>
</gene>
<dbReference type="GO" id="GO:0020037">
    <property type="term" value="F:heme binding"/>
    <property type="evidence" value="ECO:0007669"/>
    <property type="project" value="TreeGrafter"/>
</dbReference>
<dbReference type="GO" id="GO:0140575">
    <property type="term" value="F:transmembrane monodehydroascorbate reductase activity"/>
    <property type="evidence" value="ECO:0007669"/>
    <property type="project" value="InterPro"/>
</dbReference>
<dbReference type="PANTHER" id="PTHR15422:SF24">
    <property type="entry name" value="DOMON RELATED DOMAIN-CONTAINING PROTEIN"/>
    <property type="match status" value="1"/>
</dbReference>
<dbReference type="Proteomes" id="UP000289340">
    <property type="component" value="Chromosome 8"/>
</dbReference>
<evidence type="ECO:0000256" key="3">
    <source>
        <dbReference type="ARBA" id="ARBA00022448"/>
    </source>
</evidence>
<feature type="transmembrane region" description="Helical" evidence="11">
    <location>
        <begin position="193"/>
        <end position="212"/>
    </location>
</feature>
<dbReference type="Gene3D" id="1.20.120.1770">
    <property type="match status" value="1"/>
</dbReference>
<evidence type="ECO:0000256" key="11">
    <source>
        <dbReference type="SAM" id="Phobius"/>
    </source>
</evidence>
<evidence type="ECO:0000256" key="8">
    <source>
        <dbReference type="ARBA" id="ARBA00022989"/>
    </source>
</evidence>
<keyword evidence="6" id="KW-0479">Metal-binding</keyword>
<evidence type="ECO:0000256" key="1">
    <source>
        <dbReference type="ARBA" id="ARBA00001970"/>
    </source>
</evidence>
<feature type="transmembrane region" description="Helical" evidence="11">
    <location>
        <begin position="92"/>
        <end position="116"/>
    </location>
</feature>
<dbReference type="InterPro" id="IPR006593">
    <property type="entry name" value="Cyt_b561/ferric_Rdtase_TM"/>
</dbReference>
<sequence>MGVQQKFIAFLFLASFVSIIFPLVRSSQEHHQITSSPSKTIDSNHIKMSPGLQFQITLHGFLLWASMGFLMPVGILAIRLSNREKNPKRHRILFYVHSILQMIAVLLATAGAIMSIKNFNNLFNNSHQRLGVALYGVIWLQVLLGIFRPQRGSKRSVWFFAHWILGTAVTFLGVLNVYLGLGAYHQKTSKGIKIWNILFTVQISLIVFFYLFQEKWVYIQNQGVVLGNEIKTPSCNEGDPDEKEKVLKGDTC</sequence>
<evidence type="ECO:0000256" key="4">
    <source>
        <dbReference type="ARBA" id="ARBA00022617"/>
    </source>
</evidence>
<dbReference type="InterPro" id="IPR045150">
    <property type="entry name" value="CYB561D1/2"/>
</dbReference>
<feature type="transmembrane region" description="Helical" evidence="11">
    <location>
        <begin position="128"/>
        <end position="147"/>
    </location>
</feature>
<dbReference type="Gramene" id="XM_028390598.1">
    <property type="protein sequence ID" value="XP_028246399.1"/>
    <property type="gene ID" value="LOC114423733"/>
</dbReference>
<comment type="subcellular location">
    <subcellularLocation>
        <location evidence="2">Membrane</location>
        <topology evidence="2">Multi-pass membrane protein</topology>
    </subcellularLocation>
</comment>
<feature type="domain" description="Cytochrome b561" evidence="12">
    <location>
        <begin position="21"/>
        <end position="220"/>
    </location>
</feature>
<comment type="cofactor">
    <cofactor evidence="1">
        <name>heme b</name>
        <dbReference type="ChEBI" id="CHEBI:60344"/>
    </cofactor>
</comment>
<feature type="transmembrane region" description="Helical" evidence="11">
    <location>
        <begin position="7"/>
        <end position="24"/>
    </location>
</feature>
<organism evidence="13 14">
    <name type="scientific">Glycine soja</name>
    <name type="common">Wild soybean</name>
    <dbReference type="NCBI Taxonomy" id="3848"/>
    <lineage>
        <taxon>Eukaryota</taxon>
        <taxon>Viridiplantae</taxon>
        <taxon>Streptophyta</taxon>
        <taxon>Embryophyta</taxon>
        <taxon>Tracheophyta</taxon>
        <taxon>Spermatophyta</taxon>
        <taxon>Magnoliopsida</taxon>
        <taxon>eudicotyledons</taxon>
        <taxon>Gunneridae</taxon>
        <taxon>Pentapetalae</taxon>
        <taxon>rosids</taxon>
        <taxon>fabids</taxon>
        <taxon>Fabales</taxon>
        <taxon>Fabaceae</taxon>
        <taxon>Papilionoideae</taxon>
        <taxon>50 kb inversion clade</taxon>
        <taxon>NPAAA clade</taxon>
        <taxon>indigoferoid/millettioid clade</taxon>
        <taxon>Phaseoleae</taxon>
        <taxon>Glycine</taxon>
        <taxon>Glycine subgen. Soja</taxon>
    </lineage>
</organism>
<evidence type="ECO:0000256" key="5">
    <source>
        <dbReference type="ARBA" id="ARBA00022692"/>
    </source>
</evidence>
<accession>A0A445JMH7</accession>
<feature type="transmembrane region" description="Helical" evidence="11">
    <location>
        <begin position="159"/>
        <end position="181"/>
    </location>
</feature>
<evidence type="ECO:0000256" key="9">
    <source>
        <dbReference type="ARBA" id="ARBA00023004"/>
    </source>
</evidence>
<evidence type="ECO:0000256" key="2">
    <source>
        <dbReference type="ARBA" id="ARBA00004141"/>
    </source>
</evidence>
<keyword evidence="5 11" id="KW-0812">Transmembrane</keyword>
<dbReference type="GO" id="GO:0046872">
    <property type="term" value="F:metal ion binding"/>
    <property type="evidence" value="ECO:0007669"/>
    <property type="project" value="UniProtKB-KW"/>
</dbReference>
<keyword evidence="10 11" id="KW-0472">Membrane</keyword>
<evidence type="ECO:0000256" key="10">
    <source>
        <dbReference type="ARBA" id="ARBA00023136"/>
    </source>
</evidence>
<comment type="caution">
    <text evidence="13">The sequence shown here is derived from an EMBL/GenBank/DDBJ whole genome shotgun (WGS) entry which is preliminary data.</text>
</comment>
<keyword evidence="3" id="KW-0813">Transport</keyword>
<evidence type="ECO:0000256" key="7">
    <source>
        <dbReference type="ARBA" id="ARBA00022982"/>
    </source>
</evidence>
<proteinExistence type="predicted"/>
<reference evidence="13 14" key="1">
    <citation type="submission" date="2018-09" db="EMBL/GenBank/DDBJ databases">
        <title>A high-quality reference genome of wild soybean provides a powerful tool to mine soybean genomes.</title>
        <authorList>
            <person name="Xie M."/>
            <person name="Chung C.Y.L."/>
            <person name="Li M.-W."/>
            <person name="Wong F.-L."/>
            <person name="Chan T.-F."/>
            <person name="Lam H.-M."/>
        </authorList>
    </citation>
    <scope>NUCLEOTIDE SEQUENCE [LARGE SCALE GENOMIC DNA]</scope>
    <source>
        <strain evidence="14">cv. W05</strain>
        <tissue evidence="13">Hypocotyl of etiolated seedlings</tissue>
    </source>
</reference>